<dbReference type="GO" id="GO:0005634">
    <property type="term" value="C:nucleus"/>
    <property type="evidence" value="ECO:0007669"/>
    <property type="project" value="UniProtKB-SubCell"/>
</dbReference>
<dbReference type="FunFam" id="3.30.160.60:FF:000379">
    <property type="entry name" value="Zinc finger and BTB domain-containing protein 46"/>
    <property type="match status" value="1"/>
</dbReference>
<dbReference type="PROSITE" id="PS00028">
    <property type="entry name" value="ZINC_FINGER_C2H2_1"/>
    <property type="match status" value="1"/>
</dbReference>
<keyword evidence="5" id="KW-0677">Repeat</keyword>
<dbReference type="Pfam" id="PF00651">
    <property type="entry name" value="BTB"/>
    <property type="match status" value="1"/>
</dbReference>
<organism evidence="20 21">
    <name type="scientific">Amphiprion percula</name>
    <name type="common">Orange clownfish</name>
    <name type="synonym">Lutjanus percula</name>
    <dbReference type="NCBI Taxonomy" id="161767"/>
    <lineage>
        <taxon>Eukaryota</taxon>
        <taxon>Metazoa</taxon>
        <taxon>Chordata</taxon>
        <taxon>Craniata</taxon>
        <taxon>Vertebrata</taxon>
        <taxon>Euteleostomi</taxon>
        <taxon>Actinopterygii</taxon>
        <taxon>Neopterygii</taxon>
        <taxon>Teleostei</taxon>
        <taxon>Neoteleostei</taxon>
        <taxon>Acanthomorphata</taxon>
        <taxon>Ovalentaria</taxon>
        <taxon>Pomacentridae</taxon>
        <taxon>Amphiprion</taxon>
    </lineage>
</organism>
<dbReference type="PROSITE" id="PS50157">
    <property type="entry name" value="ZINC_FINGER_C2H2_2"/>
    <property type="match status" value="2"/>
</dbReference>
<keyword evidence="10" id="KW-0804">Transcription</keyword>
<dbReference type="Pfam" id="PF13465">
    <property type="entry name" value="zf-H2C2_2"/>
    <property type="match status" value="1"/>
</dbReference>
<dbReference type="InterPro" id="IPR050457">
    <property type="entry name" value="ZnFinger_BTB_dom_contain"/>
</dbReference>
<feature type="region of interest" description="Disordered" evidence="17">
    <location>
        <begin position="164"/>
        <end position="262"/>
    </location>
</feature>
<evidence type="ECO:0000256" key="1">
    <source>
        <dbReference type="ARBA" id="ARBA00004123"/>
    </source>
</evidence>
<feature type="domain" description="BTB" evidence="18">
    <location>
        <begin position="31"/>
        <end position="98"/>
    </location>
</feature>
<keyword evidence="6 16" id="KW-0863">Zinc-finger</keyword>
<sequence length="547" mass="59636">MNNRKEDMEISSHYRQLLRELNEQRQHGILCDACVIVDGKIFKAHKNVLLGSSRYFKTLYCQVRPHHQTTVTHLDIVTATGFKAILDFMYSAHLALTSKNVIEVMSAASYLQMTDIVQACHSFIKAALDISIRSEMADELADFEMGAVAAAALASIMSGRSTSPWLARRTSPANSSGDSAIASCHEGGSTYGKEDQEPPRAMRSQGEQGAGGAGGGGGEGPWQPLSGSGRRKNRKNKDTVRHITQQRDRDSRPGSPLPSMLAVAGWNYNGQDIPDVTEPNSSDSRGERLDFFLKQEEALTTEAGFLGTNESEEGGGGAGGGTISSVANLKAALMSKNSLLSLRAEMMGDDNPLLYEYLPKGGHSLSLNDFTVIRKKFKCPYCSFSAMHQCILKRHMRSHTGERPYPCEICGKKFTRREHMKRHTLVHSKDKKYVCKVCSRVFMSAASVGIKHGSRRHGVCADCSGRGMAALLDHNGEVGGDISPEEELYPGDGEMLGEGEEEGGKWKDSGMTAEAHGALDNEKEESDSSAQEGEQQNGSERDFAWIS</sequence>
<dbReference type="PANTHER" id="PTHR46105:SF21">
    <property type="entry name" value="ZINC FINGER AND BTB DOMAIN CONTAINING 46"/>
    <property type="match status" value="1"/>
</dbReference>
<dbReference type="GeneTree" id="ENSGT00940000158060"/>
<dbReference type="AlphaFoldDB" id="A0A3P8SIT7"/>
<evidence type="ECO:0000256" key="6">
    <source>
        <dbReference type="ARBA" id="ARBA00022771"/>
    </source>
</evidence>
<feature type="domain" description="C2H2-type" evidence="19">
    <location>
        <begin position="377"/>
        <end position="404"/>
    </location>
</feature>
<keyword evidence="9" id="KW-0805">Transcription regulation</keyword>
<evidence type="ECO:0000256" key="16">
    <source>
        <dbReference type="PROSITE-ProRule" id="PRU00042"/>
    </source>
</evidence>
<evidence type="ECO:0000256" key="17">
    <source>
        <dbReference type="SAM" id="MobiDB-lite"/>
    </source>
</evidence>
<protein>
    <recommendedName>
        <fullName evidence="13">Zinc finger and BTB domain-containing protein 46</fullName>
    </recommendedName>
    <alternativeName>
        <fullName evidence="15">BTB-ZF protein expressed in effector lymphocytes</fullName>
    </alternativeName>
    <alternativeName>
        <fullName evidence="14">BTB/POZ domain-containing protein 4</fullName>
    </alternativeName>
</protein>
<evidence type="ECO:0000256" key="2">
    <source>
        <dbReference type="ARBA" id="ARBA00022499"/>
    </source>
</evidence>
<dbReference type="Gene3D" id="3.30.160.60">
    <property type="entry name" value="Classic Zinc Finger"/>
    <property type="match status" value="2"/>
</dbReference>
<evidence type="ECO:0000256" key="9">
    <source>
        <dbReference type="ARBA" id="ARBA00023015"/>
    </source>
</evidence>
<feature type="compositionally biased region" description="Gly residues" evidence="17">
    <location>
        <begin position="208"/>
        <end position="220"/>
    </location>
</feature>
<evidence type="ECO:0000256" key="13">
    <source>
        <dbReference type="ARBA" id="ARBA00070978"/>
    </source>
</evidence>
<reference evidence="20" key="2">
    <citation type="submission" date="2025-08" db="UniProtKB">
        <authorList>
            <consortium name="Ensembl"/>
        </authorList>
    </citation>
    <scope>IDENTIFICATION</scope>
</reference>
<comment type="subcellular location">
    <subcellularLocation>
        <location evidence="1">Nucleus</location>
    </subcellularLocation>
</comment>
<feature type="domain" description="C2H2-type" evidence="19">
    <location>
        <begin position="405"/>
        <end position="432"/>
    </location>
</feature>
<dbReference type="GO" id="GO:0008270">
    <property type="term" value="F:zinc ion binding"/>
    <property type="evidence" value="ECO:0007669"/>
    <property type="project" value="UniProtKB-KW"/>
</dbReference>
<evidence type="ECO:0000256" key="4">
    <source>
        <dbReference type="ARBA" id="ARBA00022723"/>
    </source>
</evidence>
<evidence type="ECO:0000256" key="14">
    <source>
        <dbReference type="ARBA" id="ARBA00076030"/>
    </source>
</evidence>
<dbReference type="Gene3D" id="3.30.710.10">
    <property type="entry name" value="Potassium Channel Kv1.1, Chain A"/>
    <property type="match status" value="1"/>
</dbReference>
<dbReference type="SUPFAM" id="SSF54695">
    <property type="entry name" value="POZ domain"/>
    <property type="match status" value="1"/>
</dbReference>
<dbReference type="FunFam" id="3.30.710.10:FF:000045">
    <property type="entry name" value="zinc finger and BTB domain-containing protein 10"/>
    <property type="match status" value="1"/>
</dbReference>
<keyword evidence="8" id="KW-0832">Ubl conjugation</keyword>
<dbReference type="STRING" id="161767.ENSAPEP00000012056"/>
<evidence type="ECO:0000256" key="5">
    <source>
        <dbReference type="ARBA" id="ARBA00022737"/>
    </source>
</evidence>
<dbReference type="GO" id="GO:0000978">
    <property type="term" value="F:RNA polymerase II cis-regulatory region sequence-specific DNA binding"/>
    <property type="evidence" value="ECO:0007669"/>
    <property type="project" value="TreeGrafter"/>
</dbReference>
<dbReference type="FunFam" id="3.30.160.60:FF:001046">
    <property type="entry name" value="Zinc finger and BTB domain containing 46"/>
    <property type="match status" value="1"/>
</dbReference>
<evidence type="ECO:0000256" key="10">
    <source>
        <dbReference type="ARBA" id="ARBA00023163"/>
    </source>
</evidence>
<feature type="compositionally biased region" description="Acidic residues" evidence="17">
    <location>
        <begin position="483"/>
        <end position="501"/>
    </location>
</feature>
<evidence type="ECO:0000256" key="12">
    <source>
        <dbReference type="ARBA" id="ARBA00055672"/>
    </source>
</evidence>
<dbReference type="PANTHER" id="PTHR46105">
    <property type="entry name" value="AGAP004733-PA"/>
    <property type="match status" value="1"/>
</dbReference>
<dbReference type="InterPro" id="IPR013087">
    <property type="entry name" value="Znf_C2H2_type"/>
</dbReference>
<dbReference type="OMA" id="WPADSGM"/>
<dbReference type="PROSITE" id="PS50097">
    <property type="entry name" value="BTB"/>
    <property type="match status" value="1"/>
</dbReference>
<reference evidence="20 21" key="1">
    <citation type="submission" date="2018-03" db="EMBL/GenBank/DDBJ databases">
        <title>Finding Nemo's genes: A chromosome-scale reference assembly of the genome of the orange clownfish Amphiprion percula.</title>
        <authorList>
            <person name="Lehmann R."/>
        </authorList>
    </citation>
    <scope>NUCLEOTIDE SEQUENCE</scope>
</reference>
<reference evidence="20" key="3">
    <citation type="submission" date="2025-09" db="UniProtKB">
        <authorList>
            <consortium name="Ensembl"/>
        </authorList>
    </citation>
    <scope>IDENTIFICATION</scope>
</reference>
<keyword evidence="11" id="KW-0539">Nucleus</keyword>
<comment type="function">
    <text evidence="12">Functions as a transcriptional repressor for PRDM1.</text>
</comment>
<evidence type="ECO:0000259" key="18">
    <source>
        <dbReference type="PROSITE" id="PS50097"/>
    </source>
</evidence>
<dbReference type="GO" id="GO:0000981">
    <property type="term" value="F:DNA-binding transcription factor activity, RNA polymerase II-specific"/>
    <property type="evidence" value="ECO:0007669"/>
    <property type="project" value="TreeGrafter"/>
</dbReference>
<dbReference type="SMART" id="SM00355">
    <property type="entry name" value="ZnF_C2H2"/>
    <property type="match status" value="3"/>
</dbReference>
<evidence type="ECO:0000256" key="15">
    <source>
        <dbReference type="ARBA" id="ARBA00078821"/>
    </source>
</evidence>
<dbReference type="SUPFAM" id="SSF57667">
    <property type="entry name" value="beta-beta-alpha zinc fingers"/>
    <property type="match status" value="1"/>
</dbReference>
<evidence type="ECO:0000313" key="21">
    <source>
        <dbReference type="Proteomes" id="UP000265080"/>
    </source>
</evidence>
<keyword evidence="2" id="KW-1017">Isopeptide bond</keyword>
<evidence type="ECO:0000256" key="11">
    <source>
        <dbReference type="ARBA" id="ARBA00023242"/>
    </source>
</evidence>
<keyword evidence="3" id="KW-0597">Phosphoprotein</keyword>
<keyword evidence="7" id="KW-0862">Zinc</keyword>
<keyword evidence="4" id="KW-0479">Metal-binding</keyword>
<evidence type="ECO:0000256" key="3">
    <source>
        <dbReference type="ARBA" id="ARBA00022553"/>
    </source>
</evidence>
<dbReference type="Ensembl" id="ENSAPET00000012377.1">
    <property type="protein sequence ID" value="ENSAPEP00000012056.1"/>
    <property type="gene ID" value="ENSAPEG00000008583.1"/>
</dbReference>
<feature type="compositionally biased region" description="Polar residues" evidence="17">
    <location>
        <begin position="528"/>
        <end position="538"/>
    </location>
</feature>
<name>A0A3P8SIT7_AMPPE</name>
<feature type="compositionally biased region" description="Basic and acidic residues" evidence="17">
    <location>
        <begin position="236"/>
        <end position="252"/>
    </location>
</feature>
<evidence type="ECO:0000259" key="19">
    <source>
        <dbReference type="PROSITE" id="PS50157"/>
    </source>
</evidence>
<proteinExistence type="predicted"/>
<feature type="region of interest" description="Disordered" evidence="17">
    <location>
        <begin position="477"/>
        <end position="547"/>
    </location>
</feature>
<accession>A0A3P8SIT7</accession>
<dbReference type="InterPro" id="IPR011333">
    <property type="entry name" value="SKP1/BTB/POZ_sf"/>
</dbReference>
<dbReference type="InterPro" id="IPR000210">
    <property type="entry name" value="BTB/POZ_dom"/>
</dbReference>
<dbReference type="Proteomes" id="UP000265080">
    <property type="component" value="Chromosome 8"/>
</dbReference>
<evidence type="ECO:0000256" key="8">
    <source>
        <dbReference type="ARBA" id="ARBA00022843"/>
    </source>
</evidence>
<keyword evidence="21" id="KW-1185">Reference proteome</keyword>
<dbReference type="InterPro" id="IPR036236">
    <property type="entry name" value="Znf_C2H2_sf"/>
</dbReference>
<evidence type="ECO:0000313" key="20">
    <source>
        <dbReference type="Ensembl" id="ENSAPEP00000012056.1"/>
    </source>
</evidence>
<dbReference type="SMART" id="SM00225">
    <property type="entry name" value="BTB"/>
    <property type="match status" value="1"/>
</dbReference>
<evidence type="ECO:0000256" key="7">
    <source>
        <dbReference type="ARBA" id="ARBA00022833"/>
    </source>
</evidence>